<keyword evidence="1" id="KW-0175">Coiled coil</keyword>
<accession>A0A512REN9</accession>
<dbReference type="EMBL" id="BKAU01000001">
    <property type="protein sequence ID" value="GEP94171.1"/>
    <property type="molecule type" value="Genomic_DNA"/>
</dbReference>
<organism evidence="5 6">
    <name type="scientific">Chitinophaga cymbidii</name>
    <dbReference type="NCBI Taxonomy" id="1096750"/>
    <lineage>
        <taxon>Bacteria</taxon>
        <taxon>Pseudomonadati</taxon>
        <taxon>Bacteroidota</taxon>
        <taxon>Chitinophagia</taxon>
        <taxon>Chitinophagales</taxon>
        <taxon>Chitinophagaceae</taxon>
        <taxon>Chitinophaga</taxon>
    </lineage>
</organism>
<reference evidence="5 6" key="1">
    <citation type="submission" date="2019-07" db="EMBL/GenBank/DDBJ databases">
        <title>Whole genome shotgun sequence of Chitinophaga cymbidii NBRC 109752.</title>
        <authorList>
            <person name="Hosoyama A."/>
            <person name="Uohara A."/>
            <person name="Ohji S."/>
            <person name="Ichikawa N."/>
        </authorList>
    </citation>
    <scope>NUCLEOTIDE SEQUENCE [LARGE SCALE GENOMIC DNA]</scope>
    <source>
        <strain evidence="5 6">NBRC 109752</strain>
    </source>
</reference>
<dbReference type="Pfam" id="PF12770">
    <property type="entry name" value="CHAT"/>
    <property type="match status" value="1"/>
</dbReference>
<name>A0A512REN9_9BACT</name>
<proteinExistence type="predicted"/>
<feature type="domain" description="CHAT" evidence="4">
    <location>
        <begin position="610"/>
        <end position="862"/>
    </location>
</feature>
<protein>
    <recommendedName>
        <fullName evidence="4">CHAT domain-containing protein</fullName>
    </recommendedName>
</protein>
<dbReference type="InterPro" id="IPR024983">
    <property type="entry name" value="CHAT_dom"/>
</dbReference>
<dbReference type="SUPFAM" id="SSF48452">
    <property type="entry name" value="TPR-like"/>
    <property type="match status" value="1"/>
</dbReference>
<keyword evidence="2" id="KW-0812">Transmembrane</keyword>
<keyword evidence="2" id="KW-0472">Membrane</keyword>
<evidence type="ECO:0000259" key="4">
    <source>
        <dbReference type="Pfam" id="PF12770"/>
    </source>
</evidence>
<feature type="coiled-coil region" evidence="1">
    <location>
        <begin position="439"/>
        <end position="466"/>
    </location>
</feature>
<evidence type="ECO:0000256" key="2">
    <source>
        <dbReference type="SAM" id="Phobius"/>
    </source>
</evidence>
<dbReference type="AlphaFoldDB" id="A0A512REN9"/>
<feature type="chain" id="PRO_5021900467" description="CHAT domain-containing protein" evidence="3">
    <location>
        <begin position="22"/>
        <end position="898"/>
    </location>
</feature>
<dbReference type="Gene3D" id="1.25.40.10">
    <property type="entry name" value="Tetratricopeptide repeat domain"/>
    <property type="match status" value="2"/>
</dbReference>
<feature type="signal peptide" evidence="3">
    <location>
        <begin position="1"/>
        <end position="21"/>
    </location>
</feature>
<dbReference type="InterPro" id="IPR019734">
    <property type="entry name" value="TPR_rpt"/>
</dbReference>
<evidence type="ECO:0000256" key="1">
    <source>
        <dbReference type="SAM" id="Coils"/>
    </source>
</evidence>
<dbReference type="PANTHER" id="PTHR10098:SF108">
    <property type="entry name" value="TETRATRICOPEPTIDE REPEAT PROTEIN 28"/>
    <property type="match status" value="1"/>
</dbReference>
<evidence type="ECO:0000313" key="6">
    <source>
        <dbReference type="Proteomes" id="UP000321436"/>
    </source>
</evidence>
<evidence type="ECO:0000313" key="5">
    <source>
        <dbReference type="EMBL" id="GEP94171.1"/>
    </source>
</evidence>
<dbReference type="SMART" id="SM00028">
    <property type="entry name" value="TPR"/>
    <property type="match status" value="4"/>
</dbReference>
<evidence type="ECO:0000256" key="3">
    <source>
        <dbReference type="SAM" id="SignalP"/>
    </source>
</evidence>
<keyword evidence="6" id="KW-1185">Reference proteome</keyword>
<feature type="transmembrane region" description="Helical" evidence="2">
    <location>
        <begin position="876"/>
        <end position="894"/>
    </location>
</feature>
<keyword evidence="3" id="KW-0732">Signal</keyword>
<keyword evidence="2" id="KW-1133">Transmembrane helix</keyword>
<dbReference type="Proteomes" id="UP000321436">
    <property type="component" value="Unassembled WGS sequence"/>
</dbReference>
<dbReference type="OrthoDB" id="9771112at2"/>
<sequence>MILIRTALFILLLSLSANSYADTTTLPAALQARLDTLKQEDNLEEWIFVNLDYAVEEPVVRLPLLMSLQQRAWRVPANDYERAAWLDMLTYQGYYQLYAGNILPSIAAYETAYRYYNESPITETDILEYVLKPLGNNYTRLGDYERAAFIHSRVIEIAGQRKDRLQMASAYGNLAVAEQMREQYGEALRHARMGLAHAQVPGLLHSTIADVYLQMGKTDSAAWHAREAVRLLKGAKGENAGYWLASALQVSGDIAYSQQRYHAADRFFRDALKVMEQHYPGARKREKARLLVKMGRNDLQRQMRTEHFDKAIALLIPGVAGWPAENQLYGEFTLADALEGKADGMLQAAKKLQMQGPATAGSKNAGPTDKQLEEALHGYRLIFGVEQRLRREFFSRATRLLHQRHSRALAEKAMNTAYLLWERTKDAKYTGIMLDVMERSKAQVLLEELQSNMQNSRLRMNDTLLDRQRQLQQAVAYYDRELALQDDANARRQRAALAYELSLIQEQLKEKYPAYFTKDPANTFQPADLPEDLTVKSFFAGEDHLYIIDLQRSGIRAVRRLDNGAEKQAALQSFVARYFHNGPQAMQNDPRAYCREAYNIFRWIWNDTVPAKQYLLIPDGRLGYIPFDALLTDSVYNRDIGQWPFLAKKAATGLAYSLQTWWQQQQQTSTEKGVTGFFISKAAGSPELPAVAQEYEAVHSRMEGQYFRNESATLAVFREQLGKGGILHLSTHAFLQGDQQLPAIQLADGPFFLFELYARKFHPGLIMLSACRTGQGMLAEGEGIISLAREFTASGATGIVAGLWNVHDAAAARLTGDFYEQLPSAKNPMIALHAAKLQWLRDKEIRQQLKLPYYWAALTYIGHHHAVAVEKKGGVWYMWLILAVVLGPIIFFTVKKWR</sequence>
<dbReference type="RefSeq" id="WP_146857659.1">
    <property type="nucleotide sequence ID" value="NZ_BKAU01000001.1"/>
</dbReference>
<comment type="caution">
    <text evidence="5">The sequence shown here is derived from an EMBL/GenBank/DDBJ whole genome shotgun (WGS) entry which is preliminary data.</text>
</comment>
<gene>
    <name evidence="5" type="ORF">CCY01nite_04310</name>
</gene>
<dbReference type="PANTHER" id="PTHR10098">
    <property type="entry name" value="RAPSYN-RELATED"/>
    <property type="match status" value="1"/>
</dbReference>
<dbReference type="InterPro" id="IPR011990">
    <property type="entry name" value="TPR-like_helical_dom_sf"/>
</dbReference>